<dbReference type="RefSeq" id="WP_128390115.1">
    <property type="nucleotide sequence ID" value="NZ_SBII01000008.1"/>
</dbReference>
<comment type="caution">
    <text evidence="1">The sequence shown here is derived from an EMBL/GenBank/DDBJ whole genome shotgun (WGS) entry which is preliminary data.</text>
</comment>
<dbReference type="OrthoDB" id="622552at2"/>
<dbReference type="InterPro" id="IPR037107">
    <property type="entry name" value="Put_OMP_sf"/>
</dbReference>
<accession>A0A444H8G3</accession>
<dbReference type="Pfam" id="PF09982">
    <property type="entry name" value="LpxR"/>
    <property type="match status" value="1"/>
</dbReference>
<keyword evidence="2" id="KW-1185">Reference proteome</keyword>
<dbReference type="AlphaFoldDB" id="A0A444H8G3"/>
<dbReference type="Proteomes" id="UP000287527">
    <property type="component" value="Unassembled WGS sequence"/>
</dbReference>
<gene>
    <name evidence="1" type="ORF">EPI11_11465</name>
</gene>
<proteinExistence type="predicted"/>
<organism evidence="1 2">
    <name type="scientific">Flavobacterium cerinum</name>
    <dbReference type="NCBI Taxonomy" id="2502784"/>
    <lineage>
        <taxon>Bacteria</taxon>
        <taxon>Pseudomonadati</taxon>
        <taxon>Bacteroidota</taxon>
        <taxon>Flavobacteriia</taxon>
        <taxon>Flavobacteriales</taxon>
        <taxon>Flavobacteriaceae</taxon>
        <taxon>Flavobacterium</taxon>
    </lineage>
</organism>
<reference evidence="1 2" key="1">
    <citation type="submission" date="2019-01" db="EMBL/GenBank/DDBJ databases">
        <title>Flavobacterium sp. nov.,isolated from freshwater.</title>
        <authorList>
            <person name="Zhang R."/>
            <person name="Du Z.-J."/>
        </authorList>
    </citation>
    <scope>NUCLEOTIDE SEQUENCE [LARGE SCALE GENOMIC DNA]</scope>
    <source>
        <strain evidence="1 2">1E403</strain>
    </source>
</reference>
<dbReference type="Gene3D" id="2.40.128.140">
    <property type="entry name" value="Outer membrane protein"/>
    <property type="match status" value="1"/>
</dbReference>
<evidence type="ECO:0000313" key="2">
    <source>
        <dbReference type="Proteomes" id="UP000287527"/>
    </source>
</evidence>
<sequence length="314" mass="35976">MTKSYLIAALLYSVLILGQKPAEIGLITDNDLYSSPVNDQYYTAGLEIFYRYLGSSQNEKVAKKITEFRVGQYIYNPQSVRANEINVNDRPFAGYLFAEAGINTFYTDESIFKLTFQGGVVGPESGAEEVQRGLHQLVGYPTVRGWQYQITTTVAVQAAAFYSKKIFAERYKEKVDFHVQGEINIGTIWTTASIGAMSRISFKRPLQAMYNSSLHGAVLNHNKEFYKEQREFFLYINPMVQYMQYDATIQGSHFNTTSPVTFPLIPFRFNAEIGLKYRYNNWNYSYSVHYRGKELSNNVITGFYYGSIQVSYLL</sequence>
<evidence type="ECO:0000313" key="1">
    <source>
        <dbReference type="EMBL" id="RWW99564.1"/>
    </source>
</evidence>
<dbReference type="InterPro" id="IPR018707">
    <property type="entry name" value="LpxR"/>
</dbReference>
<dbReference type="EMBL" id="SBII01000008">
    <property type="protein sequence ID" value="RWW99564.1"/>
    <property type="molecule type" value="Genomic_DNA"/>
</dbReference>
<protein>
    <submittedName>
        <fullName evidence="1">Lipid A deacylase LpxR family protein</fullName>
    </submittedName>
</protein>
<name>A0A444H8G3_9FLAO</name>